<dbReference type="RefSeq" id="WP_011784281.1">
    <property type="nucleotide sequence ID" value="NC_008740.1"/>
</dbReference>
<dbReference type="STRING" id="351348.Maqu_0762"/>
<organism evidence="2 3">
    <name type="scientific">Marinobacter nauticus (strain ATCC 700491 / DSM 11845 / VT8)</name>
    <name type="common">Marinobacter aquaeolei</name>
    <dbReference type="NCBI Taxonomy" id="351348"/>
    <lineage>
        <taxon>Bacteria</taxon>
        <taxon>Pseudomonadati</taxon>
        <taxon>Pseudomonadota</taxon>
        <taxon>Gammaproteobacteria</taxon>
        <taxon>Pseudomonadales</taxon>
        <taxon>Marinobacteraceae</taxon>
        <taxon>Marinobacter</taxon>
    </lineage>
</organism>
<protein>
    <recommendedName>
        <fullName evidence="4">MSHA pilin protein MshD</fullName>
    </recommendedName>
</protein>
<accession>A1TYP0</accession>
<dbReference type="AlphaFoldDB" id="A1TYP0"/>
<name>A1TYP0_MARN8</name>
<evidence type="ECO:0000313" key="2">
    <source>
        <dbReference type="EMBL" id="ABM17859.1"/>
    </source>
</evidence>
<feature type="transmembrane region" description="Helical" evidence="1">
    <location>
        <begin position="12"/>
        <end position="38"/>
    </location>
</feature>
<evidence type="ECO:0000256" key="1">
    <source>
        <dbReference type="SAM" id="Phobius"/>
    </source>
</evidence>
<keyword evidence="1" id="KW-0472">Membrane</keyword>
<evidence type="ECO:0000313" key="3">
    <source>
        <dbReference type="Proteomes" id="UP000000998"/>
    </source>
</evidence>
<dbReference type="HOGENOM" id="CLU_110706_2_0_6"/>
<evidence type="ECO:0008006" key="4">
    <source>
        <dbReference type="Google" id="ProtNLM"/>
    </source>
</evidence>
<dbReference type="EMBL" id="CP000514">
    <property type="protein sequence ID" value="ABM17859.1"/>
    <property type="molecule type" value="Genomic_DNA"/>
</dbReference>
<sequence>MMPRLPVHHNGATLIELVMTIIIISVAIAGVVGAFALITGRSADPLNQTRAVELAQLYMDEIITRKYDHNAPQGGVPRYSGGCSIATEEGAGNRREFNDVDDYDGLADSPPEDAEGPLDGYNGFTVVVDVSCDAGGVDLPAGQAKRIDLTITAPGDQNFSFTAYKANF</sequence>
<dbReference type="eggNOG" id="COG2165">
    <property type="taxonomic scope" value="Bacteria"/>
</dbReference>
<dbReference type="Proteomes" id="UP000000998">
    <property type="component" value="Chromosome"/>
</dbReference>
<reference evidence="3" key="1">
    <citation type="journal article" date="2011" name="Appl. Environ. Microbiol.">
        <title>Genomic potential of Marinobacter aquaeolei, a biogeochemical 'opportunitroph'.</title>
        <authorList>
            <person name="Singer E."/>
            <person name="Webb E.A."/>
            <person name="Nelson W.C."/>
            <person name="Heidelberg J.F."/>
            <person name="Ivanova N."/>
            <person name="Pati A."/>
            <person name="Edwards K.J."/>
        </authorList>
    </citation>
    <scope>NUCLEOTIDE SEQUENCE [LARGE SCALE GENOMIC DNA]</scope>
    <source>
        <strain evidence="3">ATCC 700491 / DSM 11845 / VT8</strain>
    </source>
</reference>
<gene>
    <name evidence="2" type="ordered locus">Maqu_0762</name>
</gene>
<proteinExistence type="predicted"/>
<keyword evidence="1" id="KW-0812">Transmembrane</keyword>
<keyword evidence="1" id="KW-1133">Transmembrane helix</keyword>
<dbReference type="KEGG" id="maq:Maqu_0762"/>